<gene>
    <name evidence="2" type="ORF">UY72_C0076G0002</name>
</gene>
<name>A0A0G1ZJU4_9BACT</name>
<keyword evidence="1" id="KW-0732">Signal</keyword>
<sequence>MKKFLAFLVLAAILITMFAGCGNSGKIEPQATTNNSTESVAKVSASQYPKASELPHYTVGVVIHTTTDFLCSKLKKYLDYLGENFNVSFEFNIIPSFADDVYLGAIQDLCSKGVDGIIATNFSGQAILQGLKICEENQVYLGIGFSQVDPKISEQAIKNPYYVGSSYEDDFNATVLRSPSWEWNIAPSQLMPQAEPAR</sequence>
<evidence type="ECO:0000256" key="1">
    <source>
        <dbReference type="SAM" id="SignalP"/>
    </source>
</evidence>
<accession>A0A0G1ZJU4</accession>
<proteinExistence type="predicted"/>
<dbReference type="Proteomes" id="UP000034846">
    <property type="component" value="Unassembled WGS sequence"/>
</dbReference>
<reference evidence="2 3" key="1">
    <citation type="journal article" date="2015" name="Nature">
        <title>rRNA introns, odd ribosomes, and small enigmatic genomes across a large radiation of phyla.</title>
        <authorList>
            <person name="Brown C.T."/>
            <person name="Hug L.A."/>
            <person name="Thomas B.C."/>
            <person name="Sharon I."/>
            <person name="Castelle C.J."/>
            <person name="Singh A."/>
            <person name="Wilkins M.J."/>
            <person name="Williams K.H."/>
            <person name="Banfield J.F."/>
        </authorList>
    </citation>
    <scope>NUCLEOTIDE SEQUENCE [LARGE SCALE GENOMIC DNA]</scope>
</reference>
<protein>
    <recommendedName>
        <fullName evidence="4">Periplasmic binding protein domain-containing protein</fullName>
    </recommendedName>
</protein>
<dbReference type="PROSITE" id="PS51257">
    <property type="entry name" value="PROKAR_LIPOPROTEIN"/>
    <property type="match status" value="1"/>
</dbReference>
<feature type="signal peptide" evidence="1">
    <location>
        <begin position="1"/>
        <end position="21"/>
    </location>
</feature>
<dbReference type="EMBL" id="LCRD01000076">
    <property type="protein sequence ID" value="KKW28302.1"/>
    <property type="molecule type" value="Genomic_DNA"/>
</dbReference>
<evidence type="ECO:0000313" key="2">
    <source>
        <dbReference type="EMBL" id="KKW28302.1"/>
    </source>
</evidence>
<dbReference type="Gene3D" id="3.40.50.2300">
    <property type="match status" value="1"/>
</dbReference>
<dbReference type="AlphaFoldDB" id="A0A0G1ZJU4"/>
<feature type="chain" id="PRO_5002541554" description="Periplasmic binding protein domain-containing protein" evidence="1">
    <location>
        <begin position="22"/>
        <end position="198"/>
    </location>
</feature>
<comment type="caution">
    <text evidence="2">The sequence shown here is derived from an EMBL/GenBank/DDBJ whole genome shotgun (WGS) entry which is preliminary data.</text>
</comment>
<evidence type="ECO:0000313" key="3">
    <source>
        <dbReference type="Proteomes" id="UP000034846"/>
    </source>
</evidence>
<organism evidence="2 3">
    <name type="scientific">Candidatus Uhrbacteria bacterium GW2011_GWD2_52_7</name>
    <dbReference type="NCBI Taxonomy" id="1618989"/>
    <lineage>
        <taxon>Bacteria</taxon>
        <taxon>Candidatus Uhriibacteriota</taxon>
    </lineage>
</organism>
<evidence type="ECO:0008006" key="4">
    <source>
        <dbReference type="Google" id="ProtNLM"/>
    </source>
</evidence>